<dbReference type="PANTHER" id="PTHR30055">
    <property type="entry name" value="HTH-TYPE TRANSCRIPTIONAL REGULATOR RUTR"/>
    <property type="match status" value="1"/>
</dbReference>
<organism evidence="7 8">
    <name type="scientific">Hamadaea flava</name>
    <dbReference type="NCBI Taxonomy" id="1742688"/>
    <lineage>
        <taxon>Bacteria</taxon>
        <taxon>Bacillati</taxon>
        <taxon>Actinomycetota</taxon>
        <taxon>Actinomycetes</taxon>
        <taxon>Micromonosporales</taxon>
        <taxon>Micromonosporaceae</taxon>
        <taxon>Hamadaea</taxon>
    </lineage>
</organism>
<evidence type="ECO:0000256" key="5">
    <source>
        <dbReference type="PROSITE-ProRule" id="PRU00335"/>
    </source>
</evidence>
<keyword evidence="8" id="KW-1185">Reference proteome</keyword>
<dbReference type="SUPFAM" id="SSF48498">
    <property type="entry name" value="Tetracyclin repressor-like, C-terminal domain"/>
    <property type="match status" value="1"/>
</dbReference>
<comment type="caution">
    <text evidence="7">The sequence shown here is derived from an EMBL/GenBank/DDBJ whole genome shotgun (WGS) entry which is preliminary data.</text>
</comment>
<protein>
    <submittedName>
        <fullName evidence="7">TetR/AcrR family transcriptional regulator</fullName>
    </submittedName>
</protein>
<reference evidence="8" key="1">
    <citation type="journal article" date="2019" name="Int. J. Syst. Evol. Microbiol.">
        <title>The Global Catalogue of Microorganisms (GCM) 10K type strain sequencing project: providing services to taxonomists for standard genome sequencing and annotation.</title>
        <authorList>
            <consortium name="The Broad Institute Genomics Platform"/>
            <consortium name="The Broad Institute Genome Sequencing Center for Infectious Disease"/>
            <person name="Wu L."/>
            <person name="Ma J."/>
        </authorList>
    </citation>
    <scope>NUCLEOTIDE SEQUENCE [LARGE SCALE GENOMIC DNA]</scope>
    <source>
        <strain evidence="8">CGMCC 4.7289</strain>
    </source>
</reference>
<keyword evidence="1" id="KW-0678">Repressor</keyword>
<evidence type="ECO:0000256" key="3">
    <source>
        <dbReference type="ARBA" id="ARBA00023125"/>
    </source>
</evidence>
<evidence type="ECO:0000313" key="7">
    <source>
        <dbReference type="EMBL" id="MFC4136695.1"/>
    </source>
</evidence>
<proteinExistence type="predicted"/>
<dbReference type="Proteomes" id="UP001595816">
    <property type="component" value="Unassembled WGS sequence"/>
</dbReference>
<sequence length="200" mass="21818">MTRRSAELRLDALLRIAADVIVERGFARTRTADVAAAAGVSPSLVYYHFPSKDAMLTQAFAYVAEQDLARMQAVIESKASPPEKLAKLLRHLAPSGRSKSWAIWIDGWSEAMRVPELEKVSRRMDLRWKEALTAVITAGADDGSFTCDDPAGAAWRINAMVDGLAVQLTVHDKVLSQKQATDWVRTATAKEVGIDPAALA</sequence>
<name>A0ABV8M050_9ACTN</name>
<dbReference type="Pfam" id="PF00440">
    <property type="entry name" value="TetR_N"/>
    <property type="match status" value="1"/>
</dbReference>
<dbReference type="InterPro" id="IPR050109">
    <property type="entry name" value="HTH-type_TetR-like_transc_reg"/>
</dbReference>
<evidence type="ECO:0000256" key="2">
    <source>
        <dbReference type="ARBA" id="ARBA00023015"/>
    </source>
</evidence>
<feature type="domain" description="HTH tetR-type" evidence="6">
    <location>
        <begin position="7"/>
        <end position="67"/>
    </location>
</feature>
<dbReference type="Gene3D" id="1.10.357.10">
    <property type="entry name" value="Tetracycline Repressor, domain 2"/>
    <property type="match status" value="1"/>
</dbReference>
<dbReference type="InterPro" id="IPR036271">
    <property type="entry name" value="Tet_transcr_reg_TetR-rel_C_sf"/>
</dbReference>
<gene>
    <name evidence="7" type="ORF">ACFOZ4_39330</name>
</gene>
<dbReference type="PROSITE" id="PS50977">
    <property type="entry name" value="HTH_TETR_2"/>
    <property type="match status" value="1"/>
</dbReference>
<dbReference type="InterPro" id="IPR001647">
    <property type="entry name" value="HTH_TetR"/>
</dbReference>
<dbReference type="InterPro" id="IPR009057">
    <property type="entry name" value="Homeodomain-like_sf"/>
</dbReference>
<accession>A0ABV8M050</accession>
<evidence type="ECO:0000256" key="4">
    <source>
        <dbReference type="ARBA" id="ARBA00023163"/>
    </source>
</evidence>
<dbReference type="PANTHER" id="PTHR30055:SF200">
    <property type="entry name" value="HTH-TYPE TRANSCRIPTIONAL REPRESSOR BDCR"/>
    <property type="match status" value="1"/>
</dbReference>
<evidence type="ECO:0000259" key="6">
    <source>
        <dbReference type="PROSITE" id="PS50977"/>
    </source>
</evidence>
<dbReference type="PRINTS" id="PR00455">
    <property type="entry name" value="HTHTETR"/>
</dbReference>
<dbReference type="SUPFAM" id="SSF46689">
    <property type="entry name" value="Homeodomain-like"/>
    <property type="match status" value="1"/>
</dbReference>
<dbReference type="EMBL" id="JBHSAY010000033">
    <property type="protein sequence ID" value="MFC4136695.1"/>
    <property type="molecule type" value="Genomic_DNA"/>
</dbReference>
<keyword evidence="4" id="KW-0804">Transcription</keyword>
<evidence type="ECO:0000256" key="1">
    <source>
        <dbReference type="ARBA" id="ARBA00022491"/>
    </source>
</evidence>
<dbReference type="Pfam" id="PF13977">
    <property type="entry name" value="TetR_C_6"/>
    <property type="match status" value="1"/>
</dbReference>
<dbReference type="InterPro" id="IPR039538">
    <property type="entry name" value="BetI_C"/>
</dbReference>
<feature type="DNA-binding region" description="H-T-H motif" evidence="5">
    <location>
        <begin position="30"/>
        <end position="49"/>
    </location>
</feature>
<keyword evidence="2" id="KW-0805">Transcription regulation</keyword>
<keyword evidence="3 5" id="KW-0238">DNA-binding</keyword>
<evidence type="ECO:0000313" key="8">
    <source>
        <dbReference type="Proteomes" id="UP001595816"/>
    </source>
</evidence>
<dbReference type="RefSeq" id="WP_253760515.1">
    <property type="nucleotide sequence ID" value="NZ_JAMZDZ010000001.1"/>
</dbReference>